<organism evidence="3 4">
    <name type="scientific">Knoellia sinensis KCTC 19936</name>
    <dbReference type="NCBI Taxonomy" id="1385520"/>
    <lineage>
        <taxon>Bacteria</taxon>
        <taxon>Bacillati</taxon>
        <taxon>Actinomycetota</taxon>
        <taxon>Actinomycetes</taxon>
        <taxon>Micrococcales</taxon>
        <taxon>Intrasporangiaceae</taxon>
        <taxon>Knoellia</taxon>
    </lineage>
</organism>
<dbReference type="InterPro" id="IPR001584">
    <property type="entry name" value="Integrase_cat-core"/>
</dbReference>
<feature type="compositionally biased region" description="Acidic residues" evidence="1">
    <location>
        <begin position="73"/>
        <end position="83"/>
    </location>
</feature>
<dbReference type="SUPFAM" id="SSF53098">
    <property type="entry name" value="Ribonuclease H-like"/>
    <property type="match status" value="1"/>
</dbReference>
<feature type="domain" description="Integrase catalytic" evidence="2">
    <location>
        <begin position="276"/>
        <end position="512"/>
    </location>
</feature>
<feature type="region of interest" description="Disordered" evidence="1">
    <location>
        <begin position="710"/>
        <end position="736"/>
    </location>
</feature>
<evidence type="ECO:0000259" key="2">
    <source>
        <dbReference type="PROSITE" id="PS50994"/>
    </source>
</evidence>
<keyword evidence="4" id="KW-1185">Reference proteome</keyword>
<comment type="caution">
    <text evidence="3">The sequence shown here is derived from an EMBL/GenBank/DDBJ whole genome shotgun (WGS) entry which is preliminary data.</text>
</comment>
<gene>
    <name evidence="3" type="ORF">N802_04040</name>
</gene>
<dbReference type="AlphaFoldDB" id="A0A0A0J3J1"/>
<feature type="region of interest" description="Disordered" evidence="1">
    <location>
        <begin position="1"/>
        <end position="25"/>
    </location>
</feature>
<accession>A0A0A0J3J1</accession>
<dbReference type="STRING" id="1385520.N802_04040"/>
<feature type="compositionally biased region" description="Basic and acidic residues" evidence="1">
    <location>
        <begin position="113"/>
        <end position="125"/>
    </location>
</feature>
<proteinExistence type="predicted"/>
<dbReference type="Gene3D" id="3.30.420.10">
    <property type="entry name" value="Ribonuclease H-like superfamily/Ribonuclease H"/>
    <property type="match status" value="1"/>
</dbReference>
<dbReference type="GO" id="GO:0015074">
    <property type="term" value="P:DNA integration"/>
    <property type="evidence" value="ECO:0007669"/>
    <property type="project" value="InterPro"/>
</dbReference>
<feature type="region of interest" description="Disordered" evidence="1">
    <location>
        <begin position="107"/>
        <end position="146"/>
    </location>
</feature>
<name>A0A0A0J3J1_9MICO</name>
<dbReference type="InterPro" id="IPR036397">
    <property type="entry name" value="RNaseH_sf"/>
</dbReference>
<feature type="compositionally biased region" description="Acidic residues" evidence="1">
    <location>
        <begin position="710"/>
        <end position="723"/>
    </location>
</feature>
<evidence type="ECO:0000313" key="3">
    <source>
        <dbReference type="EMBL" id="KGN31264.1"/>
    </source>
</evidence>
<dbReference type="GO" id="GO:0003676">
    <property type="term" value="F:nucleic acid binding"/>
    <property type="evidence" value="ECO:0007669"/>
    <property type="project" value="InterPro"/>
</dbReference>
<reference evidence="3 4" key="1">
    <citation type="submission" date="2013-08" db="EMBL/GenBank/DDBJ databases">
        <title>The genome sequence of Knoellia sinensis.</title>
        <authorList>
            <person name="Zhu W."/>
            <person name="Wang G."/>
        </authorList>
    </citation>
    <scope>NUCLEOTIDE SEQUENCE [LARGE SCALE GENOMIC DNA]</scope>
    <source>
        <strain evidence="3 4">KCTC 19936</strain>
    </source>
</reference>
<dbReference type="PROSITE" id="PS50994">
    <property type="entry name" value="INTEGRASE"/>
    <property type="match status" value="1"/>
</dbReference>
<dbReference type="InterPro" id="IPR012337">
    <property type="entry name" value="RNaseH-like_sf"/>
</dbReference>
<protein>
    <recommendedName>
        <fullName evidence="2">Integrase catalytic domain-containing protein</fullName>
    </recommendedName>
</protein>
<evidence type="ECO:0000313" key="4">
    <source>
        <dbReference type="Proteomes" id="UP000030002"/>
    </source>
</evidence>
<sequence>MTPEDEEPGDPPRGRTRLQPGEYLQIDGRTVRLEMFDRDASGKLTALLDTGEGLERVSWLELVGRLTATSTEAADESQNDDDPPVSPVLADLPPSVRAQVEERYQDLLQVDTGSRRGDPDGDRRQGRLSPDYDPDTTTKAQRLERKSRELAAREVAHGSVPTLRRQLRHIRRGGIDALIHGNRKLHTRRLEGVSDHALTVITEALRKEPDRARISDRALRDKVLAALLREKVPDRISQYKLGVVIGELSRDLDLHLDAKGRQRVAIKPDTVYGRRQVSRPGEIVQIDATDTTIHVWDPRLGWAKATILSAIDVFTRCVVALRVVLGKATSRDVSMLICDMGRPMVTRAGWPYELENFHGMPRLVSIVNEVDTDPEPGAVVDLIGRKPAIVPSTIVLDHGKEMDSLHLMSVCARAGVDVVFCPPKAAHAKGTIEALHNTYREIESILGGFKGEHPGNHPADAESRACLTAQDLRDALWEYILNIYNWEPHDGLAELHQSQVPLCPAGIFTAYIAGGGWIEMPSDPWDHIRAMKDQQCIVHPYGVNVDGRQYNSAELRSLRALLARGVGAPARPLTVYWDRWDTDRVYARHPVTGDYLCIPRAGAAIPTRMPATELFDRAVRAQIVTSTGRPLTGPQVSQLRAEFINRHSEDAFASRNEARLAALEASRSRDYAHDLADASPEFRKLAFGDDDVVTGQLVDTTADSDEILDADLADDEDDPDETLDFTGLADDLWDQA</sequence>
<dbReference type="eggNOG" id="COG2801">
    <property type="taxonomic scope" value="Bacteria"/>
</dbReference>
<feature type="region of interest" description="Disordered" evidence="1">
    <location>
        <begin position="70"/>
        <end position="94"/>
    </location>
</feature>
<evidence type="ECO:0000256" key="1">
    <source>
        <dbReference type="SAM" id="MobiDB-lite"/>
    </source>
</evidence>
<dbReference type="Proteomes" id="UP000030002">
    <property type="component" value="Unassembled WGS sequence"/>
</dbReference>
<dbReference type="EMBL" id="AVPJ01000012">
    <property type="protein sequence ID" value="KGN31264.1"/>
    <property type="molecule type" value="Genomic_DNA"/>
</dbReference>